<dbReference type="PROSITE" id="PS51419">
    <property type="entry name" value="RAB"/>
    <property type="match status" value="1"/>
</dbReference>
<organism evidence="9 11">
    <name type="scientific">Peronospora effusa</name>
    <dbReference type="NCBI Taxonomy" id="542832"/>
    <lineage>
        <taxon>Eukaryota</taxon>
        <taxon>Sar</taxon>
        <taxon>Stramenopiles</taxon>
        <taxon>Oomycota</taxon>
        <taxon>Peronosporomycetes</taxon>
        <taxon>Peronosporales</taxon>
        <taxon>Peronosporaceae</taxon>
        <taxon>Peronospora</taxon>
    </lineage>
</organism>
<keyword evidence="11" id="KW-1185">Reference proteome</keyword>
<dbReference type="GO" id="GO:0016020">
    <property type="term" value="C:membrane"/>
    <property type="evidence" value="ECO:0007669"/>
    <property type="project" value="InterPro"/>
</dbReference>
<comment type="caution">
    <text evidence="9">The sequence shown here is derived from an EMBL/GenBank/DDBJ whole genome shotgun (WGS) entry which is preliminary data.</text>
</comment>
<dbReference type="Pfam" id="PF14523">
    <property type="entry name" value="Syntaxin_2"/>
    <property type="match status" value="1"/>
</dbReference>
<dbReference type="EMBL" id="QKXF01000195">
    <property type="protein sequence ID" value="RQM14599.1"/>
    <property type="molecule type" value="Genomic_DNA"/>
</dbReference>
<dbReference type="PROSITE" id="PS50192">
    <property type="entry name" value="T_SNARE"/>
    <property type="match status" value="1"/>
</dbReference>
<evidence type="ECO:0000256" key="6">
    <source>
        <dbReference type="SAM" id="MobiDB-lite"/>
    </source>
</evidence>
<dbReference type="SUPFAM" id="SSF52540">
    <property type="entry name" value="P-loop containing nucleoside triphosphate hydrolases"/>
    <property type="match status" value="1"/>
</dbReference>
<proteinExistence type="inferred from homology"/>
<dbReference type="SUPFAM" id="SSF47661">
    <property type="entry name" value="t-snare proteins"/>
    <property type="match status" value="1"/>
</dbReference>
<dbReference type="GO" id="GO:0045335">
    <property type="term" value="C:phagocytic vesicle"/>
    <property type="evidence" value="ECO:0007669"/>
    <property type="project" value="TreeGrafter"/>
</dbReference>
<dbReference type="GO" id="GO:0003924">
    <property type="term" value="F:GTPase activity"/>
    <property type="evidence" value="ECO:0007669"/>
    <property type="project" value="InterPro"/>
</dbReference>
<dbReference type="SMART" id="SM00176">
    <property type="entry name" value="RAN"/>
    <property type="match status" value="1"/>
</dbReference>
<dbReference type="Gene3D" id="1.20.5.110">
    <property type="match status" value="1"/>
</dbReference>
<evidence type="ECO:0000256" key="4">
    <source>
        <dbReference type="ARBA" id="ARBA00023288"/>
    </source>
</evidence>
<sequence length="482" mass="53890">MSERRVNAAQDAVIKVLVLGDAATGKTSIIKRYVHDAFSEHHRTTIGVDFALKAVTVSGTTVRLQLWDIAGQEHFRALNRVYYKDALGALLVYDMSRPETFDSILKWKKEIDAKVELPNGKSLPVILCGNKCDLKDDVDREFLDEFCKTNNFTGWFDTSAKGNIHIDDAAKALVTGILEHQDIFERKSEAKKRNETFRPTSAANGGNANRSNCMGHRYHSTQSPRNSSGGVSDEGFSKLVSETSKGISSFNQLTRSIAQKMSLFGTPQDSRANHTQIKELTEKGNKIASKISRRLQELTRGAKGPSGRTRRTQVNKLSADFKNQARVFEETCERLLNSERQSVEFIRRSSQSFKGGSGGGGAGFTNYSEDQIYAQANVVIYDEDDLQRREDDIIQINHQLHEVNAAFQEIDGLVQDQGETVVEIVDNTETAKDNVEKGLEEVRHAEQRRNWCACSRMKLICIVLFTLLVSIALMGIIFTAKK</sequence>
<dbReference type="InterPro" id="IPR006011">
    <property type="entry name" value="Syntaxin_N"/>
</dbReference>
<dbReference type="CDD" id="cd04107">
    <property type="entry name" value="Rab32_Rab38"/>
    <property type="match status" value="1"/>
</dbReference>
<keyword evidence="3" id="KW-0342">GTP-binding</keyword>
<dbReference type="NCBIfam" id="TIGR00231">
    <property type="entry name" value="small_GTP"/>
    <property type="match status" value="1"/>
</dbReference>
<dbReference type="PRINTS" id="PR00449">
    <property type="entry name" value="RASTRNSFRMNG"/>
</dbReference>
<comment type="similarity">
    <text evidence="1">Belongs to the small GTPase superfamily. Rab family.</text>
</comment>
<dbReference type="PANTHER" id="PTHR47981:SF39">
    <property type="entry name" value="RAS-RELATED PROTEIN RAB"/>
    <property type="match status" value="1"/>
</dbReference>
<dbReference type="Gene3D" id="3.40.50.300">
    <property type="entry name" value="P-loop containing nucleotide triphosphate hydrolases"/>
    <property type="match status" value="1"/>
</dbReference>
<dbReference type="PANTHER" id="PTHR47981">
    <property type="entry name" value="RAB FAMILY"/>
    <property type="match status" value="1"/>
</dbReference>
<evidence type="ECO:0000256" key="3">
    <source>
        <dbReference type="ARBA" id="ARBA00023134"/>
    </source>
</evidence>
<dbReference type="GO" id="GO:0005525">
    <property type="term" value="F:GTP binding"/>
    <property type="evidence" value="ECO:0007669"/>
    <property type="project" value="UniProtKB-KW"/>
</dbReference>
<feature type="domain" description="T-SNARE coiled-coil homology" evidence="8">
    <location>
        <begin position="383"/>
        <end position="445"/>
    </location>
</feature>
<dbReference type="PROSITE" id="PS51421">
    <property type="entry name" value="RAS"/>
    <property type="match status" value="1"/>
</dbReference>
<dbReference type="AlphaFoldDB" id="A0A3M6VDP7"/>
<dbReference type="VEuPathDB" id="FungiDB:DD237_004422"/>
<dbReference type="Proteomes" id="UP000286097">
    <property type="component" value="Unassembled WGS sequence"/>
</dbReference>
<dbReference type="SMART" id="SM00175">
    <property type="entry name" value="RAB"/>
    <property type="match status" value="1"/>
</dbReference>
<dbReference type="EMBL" id="QLLG01000264">
    <property type="protein sequence ID" value="RMX65145.1"/>
    <property type="molecule type" value="Genomic_DNA"/>
</dbReference>
<dbReference type="STRING" id="542832.A0A3M6VDP7"/>
<name>A0A3M6VDP7_9STRA</name>
<evidence type="ECO:0000313" key="12">
    <source>
        <dbReference type="Proteomes" id="UP000286097"/>
    </source>
</evidence>
<dbReference type="CDD" id="cd15840">
    <property type="entry name" value="SNARE_Qa"/>
    <property type="match status" value="1"/>
</dbReference>
<dbReference type="SMART" id="SM00397">
    <property type="entry name" value="t_SNARE"/>
    <property type="match status" value="1"/>
</dbReference>
<dbReference type="Proteomes" id="UP000282087">
    <property type="component" value="Unassembled WGS sequence"/>
</dbReference>
<dbReference type="GO" id="GO:0090385">
    <property type="term" value="P:phagosome-lysosome fusion"/>
    <property type="evidence" value="ECO:0007669"/>
    <property type="project" value="TreeGrafter"/>
</dbReference>
<keyword evidence="7" id="KW-0812">Transmembrane</keyword>
<gene>
    <name evidence="10" type="ORF">DD237_004422</name>
    <name evidence="9" type="ORF">DD238_003552</name>
</gene>
<feature type="region of interest" description="Disordered" evidence="6">
    <location>
        <begin position="189"/>
        <end position="235"/>
    </location>
</feature>
<dbReference type="GO" id="GO:0005764">
    <property type="term" value="C:lysosome"/>
    <property type="evidence" value="ECO:0007669"/>
    <property type="project" value="TreeGrafter"/>
</dbReference>
<evidence type="ECO:0000256" key="2">
    <source>
        <dbReference type="ARBA" id="ARBA00022741"/>
    </source>
</evidence>
<evidence type="ECO:0000313" key="11">
    <source>
        <dbReference type="Proteomes" id="UP000282087"/>
    </source>
</evidence>
<dbReference type="GO" id="GO:0005802">
    <property type="term" value="C:trans-Golgi network"/>
    <property type="evidence" value="ECO:0007669"/>
    <property type="project" value="InterPro"/>
</dbReference>
<feature type="compositionally biased region" description="Polar residues" evidence="6">
    <location>
        <begin position="220"/>
        <end position="230"/>
    </location>
</feature>
<dbReference type="Gene3D" id="1.20.58.70">
    <property type="match status" value="1"/>
</dbReference>
<dbReference type="InterPro" id="IPR001806">
    <property type="entry name" value="Small_GTPase"/>
</dbReference>
<evidence type="ECO:0000313" key="10">
    <source>
        <dbReference type="EMBL" id="RQM14599.1"/>
    </source>
</evidence>
<keyword evidence="7" id="KW-0472">Membrane</keyword>
<keyword evidence="7" id="KW-1133">Transmembrane helix</keyword>
<evidence type="ECO:0000256" key="7">
    <source>
        <dbReference type="SAM" id="Phobius"/>
    </source>
</evidence>
<dbReference type="FunFam" id="3.40.50.300:FF:000222">
    <property type="entry name" value="RAB32, member RAS oncogene family"/>
    <property type="match status" value="1"/>
</dbReference>
<dbReference type="InterPro" id="IPR030697">
    <property type="entry name" value="Rab29/Rab38/Rab32"/>
</dbReference>
<evidence type="ECO:0000313" key="9">
    <source>
        <dbReference type="EMBL" id="RMX65145.1"/>
    </source>
</evidence>
<dbReference type="InterPro" id="IPR005225">
    <property type="entry name" value="Small_GTP-bd"/>
</dbReference>
<feature type="transmembrane region" description="Helical" evidence="7">
    <location>
        <begin position="457"/>
        <end position="480"/>
    </location>
</feature>
<dbReference type="Pfam" id="PF00071">
    <property type="entry name" value="Ras"/>
    <property type="match status" value="1"/>
</dbReference>
<evidence type="ECO:0000256" key="1">
    <source>
        <dbReference type="ARBA" id="ARBA00006270"/>
    </source>
</evidence>
<accession>A0A3M6VDP7</accession>
<dbReference type="SMART" id="SM00174">
    <property type="entry name" value="RHO"/>
    <property type="match status" value="1"/>
</dbReference>
<keyword evidence="4" id="KW-0449">Lipoprotein</keyword>
<evidence type="ECO:0000256" key="5">
    <source>
        <dbReference type="ARBA" id="ARBA00023289"/>
    </source>
</evidence>
<dbReference type="GO" id="GO:0008333">
    <property type="term" value="P:endosome to lysosome transport"/>
    <property type="evidence" value="ECO:0007669"/>
    <property type="project" value="TreeGrafter"/>
</dbReference>
<keyword evidence="5" id="KW-0636">Prenylation</keyword>
<protein>
    <recommendedName>
        <fullName evidence="8">t-SNARE coiled-coil homology domain-containing protein</fullName>
    </recommendedName>
</protein>
<reference evidence="11 12" key="1">
    <citation type="submission" date="2018-06" db="EMBL/GenBank/DDBJ databases">
        <title>Comparative genomics of downy mildews reveals potential adaptations to biotrophy.</title>
        <authorList>
            <person name="Fletcher K."/>
            <person name="Klosterman S.J."/>
            <person name="Derevnina L."/>
            <person name="Martin F."/>
            <person name="Koike S."/>
            <person name="Reyes Chin-Wo S."/>
            <person name="Mou B."/>
            <person name="Michelmore R."/>
        </authorList>
    </citation>
    <scope>NUCLEOTIDE SEQUENCE [LARGE SCALE GENOMIC DNA]</scope>
    <source>
        <strain evidence="10 12">R13</strain>
        <strain evidence="9 11">R14</strain>
    </source>
</reference>
<evidence type="ECO:0000259" key="8">
    <source>
        <dbReference type="PROSITE" id="PS50192"/>
    </source>
</evidence>
<dbReference type="InterPro" id="IPR010989">
    <property type="entry name" value="SNARE"/>
</dbReference>
<dbReference type="InterPro" id="IPR000727">
    <property type="entry name" value="T_SNARE_dom"/>
</dbReference>
<dbReference type="SMART" id="SM00173">
    <property type="entry name" value="RAS"/>
    <property type="match status" value="1"/>
</dbReference>
<keyword evidence="2" id="KW-0547">Nucleotide-binding</keyword>
<dbReference type="InterPro" id="IPR027417">
    <property type="entry name" value="P-loop_NTPase"/>
</dbReference>
<dbReference type="GO" id="GO:0005770">
    <property type="term" value="C:late endosome"/>
    <property type="evidence" value="ECO:0007669"/>
    <property type="project" value="TreeGrafter"/>
</dbReference>